<accession>A0A1A8HR50</accession>
<organism evidence="1">
    <name type="scientific">Nothobranchius kuhntae</name>
    <name type="common">Beira killifish</name>
    <dbReference type="NCBI Taxonomy" id="321403"/>
    <lineage>
        <taxon>Eukaryota</taxon>
        <taxon>Metazoa</taxon>
        <taxon>Chordata</taxon>
        <taxon>Craniata</taxon>
        <taxon>Vertebrata</taxon>
        <taxon>Euteleostomi</taxon>
        <taxon>Actinopterygii</taxon>
        <taxon>Neopterygii</taxon>
        <taxon>Teleostei</taxon>
        <taxon>Neoteleostei</taxon>
        <taxon>Acanthomorphata</taxon>
        <taxon>Ovalentaria</taxon>
        <taxon>Atherinomorphae</taxon>
        <taxon>Cyprinodontiformes</taxon>
        <taxon>Nothobranchiidae</taxon>
        <taxon>Nothobranchius</taxon>
    </lineage>
</organism>
<dbReference type="EMBL" id="HAED01001015">
    <property type="protein sequence ID" value="SBQ86860.1"/>
    <property type="molecule type" value="Transcribed_RNA"/>
</dbReference>
<reference evidence="1" key="1">
    <citation type="submission" date="2016-05" db="EMBL/GenBank/DDBJ databases">
        <authorList>
            <person name="Lavstsen T."/>
            <person name="Jespersen J.S."/>
        </authorList>
    </citation>
    <scope>NUCLEOTIDE SEQUENCE</scope>
    <source>
        <tissue evidence="1">Brain</tissue>
    </source>
</reference>
<feature type="non-terminal residue" evidence="1">
    <location>
        <position position="67"/>
    </location>
</feature>
<dbReference type="EMBL" id="HAEE01015235">
    <property type="protein sequence ID" value="SBR35285.1"/>
    <property type="molecule type" value="Transcribed_RNA"/>
</dbReference>
<reference evidence="1" key="2">
    <citation type="submission" date="2016-06" db="EMBL/GenBank/DDBJ databases">
        <title>The genome of a short-lived fish provides insights into sex chromosome evolution and the genetic control of aging.</title>
        <authorList>
            <person name="Reichwald K."/>
            <person name="Felder M."/>
            <person name="Petzold A."/>
            <person name="Koch P."/>
            <person name="Groth M."/>
            <person name="Platzer M."/>
        </authorList>
    </citation>
    <scope>NUCLEOTIDE SEQUENCE</scope>
    <source>
        <tissue evidence="1">Brain</tissue>
    </source>
</reference>
<proteinExistence type="predicted"/>
<sequence length="67" mass="7634">MLLPCSPWKKSLSQTFLTSIKSSSRALPLRRTEGQNFCTNEVSHTHTQMHPLDLCIKLTLAQHSRNI</sequence>
<evidence type="ECO:0000313" key="1">
    <source>
        <dbReference type="EMBL" id="SBQ86860.1"/>
    </source>
</evidence>
<name>A0A1A8HR50_NOTKU</name>
<gene>
    <name evidence="1" type="primary">Nfu_g_1_017843</name>
</gene>
<dbReference type="AlphaFoldDB" id="A0A1A8HR50"/>
<protein>
    <submittedName>
        <fullName evidence="1">Uncharacterized protein</fullName>
    </submittedName>
</protein>